<dbReference type="CDD" id="cd02440">
    <property type="entry name" value="AdoMet_MTases"/>
    <property type="match status" value="1"/>
</dbReference>
<evidence type="ECO:0000256" key="1">
    <source>
        <dbReference type="ARBA" id="ARBA00022729"/>
    </source>
</evidence>
<dbReference type="EMBL" id="JAXOVC010000007">
    <property type="protein sequence ID" value="KAK4499472.1"/>
    <property type="molecule type" value="Genomic_DNA"/>
</dbReference>
<protein>
    <recommendedName>
        <fullName evidence="8">S-adenosyl-L-methionine-dependent methyltransferase</fullName>
    </recommendedName>
</protein>
<feature type="chain" id="PRO_5047402907" description="S-adenosyl-L-methionine-dependent methyltransferase" evidence="3">
    <location>
        <begin position="20"/>
        <end position="750"/>
    </location>
</feature>
<evidence type="ECO:0000256" key="2">
    <source>
        <dbReference type="SAM" id="Phobius"/>
    </source>
</evidence>
<dbReference type="PANTHER" id="PTHR28154">
    <property type="entry name" value="CELL WALL SYNTHESIS PROTEIN KNH1-RELATED"/>
    <property type="match status" value="1"/>
</dbReference>
<proteinExistence type="predicted"/>
<evidence type="ECO:0000313" key="7">
    <source>
        <dbReference type="Proteomes" id="UP001305779"/>
    </source>
</evidence>
<dbReference type="InterPro" id="IPR029063">
    <property type="entry name" value="SAM-dependent_MTases_sf"/>
</dbReference>
<evidence type="ECO:0000256" key="3">
    <source>
        <dbReference type="SAM" id="SignalP"/>
    </source>
</evidence>
<dbReference type="InterPro" id="IPR008659">
    <property type="entry name" value="Kre9/Knh1_C"/>
</dbReference>
<dbReference type="InterPro" id="IPR045328">
    <property type="entry name" value="Kre9/Knh1"/>
</dbReference>
<dbReference type="Pfam" id="PF10342">
    <property type="entry name" value="Kre9_KNH"/>
    <property type="match status" value="1"/>
</dbReference>
<feature type="signal peptide" evidence="3">
    <location>
        <begin position="1"/>
        <end position="19"/>
    </location>
</feature>
<dbReference type="Pfam" id="PF05390">
    <property type="entry name" value="Kre9_KNH1_C"/>
    <property type="match status" value="1"/>
</dbReference>
<keyword evidence="2" id="KW-1133">Transmembrane helix</keyword>
<sequence length="750" mass="82306">MRLQELLFAATLAPAVVDAAVKFTTPAAGANVDPTAISVAWEDDSESPSIDELTSYTLQLMVGGNDDSDMTPVISIGAAQGQFSTGNKASGTVPATQEAAVKNGFFMKMIATAKEGGTIIFYSDRFNIPTMTGTTETQYVKAAAAVSGTSGPETVNQLANNAQANPAAGGAVAAAGAYTVPYALQSGLTKYAPMQSVPPTKITLQTFKPMYSTSKYSIATTWVAKPTILTTLTESQTFSVSSIENTAAAQAQPTGDMAKFLARVQGVARALHILARLVHTRYEKPVLFVRGLAVLPNHLLFDLFDSAMQDNNTQPRTFSSSGDYGLSRDFAASCRLNLQYYLWHDTLGFPEHLHPRIIDSLESTQHRRIADVGTGTGIFLTGMARGRGDNDELVGLDIDISQAPPKETLPSNVTFRAYDFFDDAPPEDLLGSFDVVHVRLVILCVRDGDPGEILRNLVKLLKPGGWLQWDEVDPNNHEVVWSRGKQPEDTAASDWFQGYVAAGGKHGWIERLGEYFETYGLVDMESKLYRDRPVMLRANSDQHMLTVAEFPGRLAEQGDVAAAEDLARRVGATQDDTISQESHPRTIILNFTIPLLERRGIEMRHMPGPWLLSVASVFFLLCLIATLKRPEPTLLWRQAALHPSRAYRAPMFACQYPDVINRSYGVFLHHGCSLDKHKHLIGEDADLDSRITHCFPETRVHGLYYYANDIDDVTLDAIRADVVVDLVECNRSPENLAESVDIEVFDLREL</sequence>
<keyword evidence="7" id="KW-1185">Reference proteome</keyword>
<evidence type="ECO:0000259" key="5">
    <source>
        <dbReference type="Pfam" id="PF10342"/>
    </source>
</evidence>
<dbReference type="Proteomes" id="UP001305779">
    <property type="component" value="Unassembled WGS sequence"/>
</dbReference>
<evidence type="ECO:0008006" key="8">
    <source>
        <dbReference type="Google" id="ProtNLM"/>
    </source>
</evidence>
<dbReference type="Pfam" id="PF13489">
    <property type="entry name" value="Methyltransf_23"/>
    <property type="match status" value="1"/>
</dbReference>
<evidence type="ECO:0000313" key="6">
    <source>
        <dbReference type="EMBL" id="KAK4499472.1"/>
    </source>
</evidence>
<keyword evidence="2" id="KW-0812">Transmembrane</keyword>
<feature type="domain" description="Yeast cell wall synthesis Kre9/Knh1 C-terminal" evidence="4">
    <location>
        <begin position="177"/>
        <end position="255"/>
    </location>
</feature>
<accession>A0ABR0EDA6</accession>
<feature type="domain" description="Yeast cell wall synthesis Kre9/Knh1-like N-terminal" evidence="5">
    <location>
        <begin position="25"/>
        <end position="128"/>
    </location>
</feature>
<dbReference type="SUPFAM" id="SSF53335">
    <property type="entry name" value="S-adenosyl-L-methionine-dependent methyltransferases"/>
    <property type="match status" value="1"/>
</dbReference>
<dbReference type="PANTHER" id="PTHR28154:SF1">
    <property type="entry name" value="CELL WALL SYNTHESIS PROTEIN KNH1-RELATED"/>
    <property type="match status" value="1"/>
</dbReference>
<reference evidence="6 7" key="1">
    <citation type="journal article" date="2023" name="G3 (Bethesda)">
        <title>A chromosome-level genome assembly of Zasmidium syzygii isolated from banana leaves.</title>
        <authorList>
            <person name="van Westerhoven A.C."/>
            <person name="Mehrabi R."/>
            <person name="Talebi R."/>
            <person name="Steentjes M.B.F."/>
            <person name="Corcolon B."/>
            <person name="Chong P.A."/>
            <person name="Kema G.H.J."/>
            <person name="Seidl M.F."/>
        </authorList>
    </citation>
    <scope>NUCLEOTIDE SEQUENCE [LARGE SCALE GENOMIC DNA]</scope>
    <source>
        <strain evidence="6 7">P124</strain>
    </source>
</reference>
<keyword evidence="1 3" id="KW-0732">Signal</keyword>
<organism evidence="6 7">
    <name type="scientific">Zasmidium cellare</name>
    <name type="common">Wine cellar mold</name>
    <name type="synonym">Racodium cellare</name>
    <dbReference type="NCBI Taxonomy" id="395010"/>
    <lineage>
        <taxon>Eukaryota</taxon>
        <taxon>Fungi</taxon>
        <taxon>Dikarya</taxon>
        <taxon>Ascomycota</taxon>
        <taxon>Pezizomycotina</taxon>
        <taxon>Dothideomycetes</taxon>
        <taxon>Dothideomycetidae</taxon>
        <taxon>Mycosphaerellales</taxon>
        <taxon>Mycosphaerellaceae</taxon>
        <taxon>Zasmidium</taxon>
    </lineage>
</organism>
<comment type="caution">
    <text evidence="6">The sequence shown here is derived from an EMBL/GenBank/DDBJ whole genome shotgun (WGS) entry which is preliminary data.</text>
</comment>
<dbReference type="InterPro" id="IPR018466">
    <property type="entry name" value="Kre9/Knh1-like_N"/>
</dbReference>
<dbReference type="Gene3D" id="3.40.50.150">
    <property type="entry name" value="Vaccinia Virus protein VP39"/>
    <property type="match status" value="1"/>
</dbReference>
<gene>
    <name evidence="6" type="ORF">PRZ48_009987</name>
</gene>
<keyword evidence="2" id="KW-0472">Membrane</keyword>
<evidence type="ECO:0000259" key="4">
    <source>
        <dbReference type="Pfam" id="PF05390"/>
    </source>
</evidence>
<name>A0ABR0EDA6_ZASCE</name>
<feature type="transmembrane region" description="Helical" evidence="2">
    <location>
        <begin position="608"/>
        <end position="627"/>
    </location>
</feature>